<proteinExistence type="inferred from homology"/>
<organism evidence="3 4">
    <name type="scientific">Acanthochromis polyacanthus</name>
    <name type="common">spiny chromis</name>
    <dbReference type="NCBI Taxonomy" id="80966"/>
    <lineage>
        <taxon>Eukaryota</taxon>
        <taxon>Metazoa</taxon>
        <taxon>Chordata</taxon>
        <taxon>Craniata</taxon>
        <taxon>Vertebrata</taxon>
        <taxon>Euteleostomi</taxon>
        <taxon>Actinopterygii</taxon>
        <taxon>Neopterygii</taxon>
        <taxon>Teleostei</taxon>
        <taxon>Neoteleostei</taxon>
        <taxon>Acanthomorphata</taxon>
        <taxon>Ovalentaria</taxon>
        <taxon>Pomacentridae</taxon>
        <taxon>Acanthochromis</taxon>
    </lineage>
</organism>
<accession>A0A3Q1EQ52</accession>
<dbReference type="GO" id="GO:0048018">
    <property type="term" value="F:receptor ligand activity"/>
    <property type="evidence" value="ECO:0007669"/>
    <property type="project" value="TreeGrafter"/>
</dbReference>
<evidence type="ECO:0000256" key="2">
    <source>
        <dbReference type="ARBA" id="ARBA00022729"/>
    </source>
</evidence>
<protein>
    <submittedName>
        <fullName evidence="3">TAFA chemokine like family member 1</fullName>
    </submittedName>
</protein>
<dbReference type="AlphaFoldDB" id="A0A3Q1EQ52"/>
<dbReference type="InParanoid" id="A0A3Q1EQ52"/>
<sequence length="210" mass="23367">MALISYAHENTKLGLTMSWLLAMWISLGFLLLCQATLYQTIQQHHVARPEGGTCEVIAAHRCCNKNRIEERSQTVKCSCLPGKVAGTTRNKPSCVDASIVIGKWWCEMEPCLEGEECKTLPDNSGWMCSSGNKIKTTRVRLRTHLSANAFICMHTSAATIHKCTCTYTTRAYACCVCTACAPFNSDMLTLAHPHVQRFIPNIPNRLHATF</sequence>
<evidence type="ECO:0000313" key="4">
    <source>
        <dbReference type="Proteomes" id="UP000257200"/>
    </source>
</evidence>
<keyword evidence="4" id="KW-1185">Reference proteome</keyword>
<dbReference type="InterPro" id="IPR020350">
    <property type="entry name" value="Chemokine-like_TAFA"/>
</dbReference>
<dbReference type="GeneTree" id="ENSGT00940000162607"/>
<dbReference type="GO" id="GO:1902692">
    <property type="term" value="P:regulation of neuroblast proliferation"/>
    <property type="evidence" value="ECO:0007669"/>
    <property type="project" value="TreeGrafter"/>
</dbReference>
<dbReference type="GO" id="GO:0014016">
    <property type="term" value="P:neuroblast differentiation"/>
    <property type="evidence" value="ECO:0007669"/>
    <property type="project" value="TreeGrafter"/>
</dbReference>
<dbReference type="Proteomes" id="UP000257200">
    <property type="component" value="Unplaced"/>
</dbReference>
<evidence type="ECO:0000313" key="3">
    <source>
        <dbReference type="Ensembl" id="ENSAPOP00000006103.1"/>
    </source>
</evidence>
<dbReference type="PANTHER" id="PTHR31770">
    <property type="entry name" value="CHEMOKINE-LIKE PROTEIN TAFA FAMILY MEMBER"/>
    <property type="match status" value="1"/>
</dbReference>
<dbReference type="Ensembl" id="ENSAPOT00000007203.1">
    <property type="protein sequence ID" value="ENSAPOP00000006103.1"/>
    <property type="gene ID" value="ENSAPOG00000007941.1"/>
</dbReference>
<reference evidence="3" key="2">
    <citation type="submission" date="2025-09" db="UniProtKB">
        <authorList>
            <consortium name="Ensembl"/>
        </authorList>
    </citation>
    <scope>IDENTIFICATION</scope>
</reference>
<comment type="similarity">
    <text evidence="1">Belongs to the TAFA family.</text>
</comment>
<dbReference type="Pfam" id="PF12020">
    <property type="entry name" value="TAFA"/>
    <property type="match status" value="1"/>
</dbReference>
<evidence type="ECO:0000256" key="1">
    <source>
        <dbReference type="ARBA" id="ARBA00006101"/>
    </source>
</evidence>
<reference evidence="3" key="1">
    <citation type="submission" date="2025-08" db="UniProtKB">
        <authorList>
            <consortium name="Ensembl"/>
        </authorList>
    </citation>
    <scope>IDENTIFICATION</scope>
</reference>
<dbReference type="PANTHER" id="PTHR31770:SF2">
    <property type="entry name" value="CHEMOKINE-LIKE PROTEIN TAFA-1"/>
    <property type="match status" value="1"/>
</dbReference>
<keyword evidence="2" id="KW-0732">Signal</keyword>
<name>A0A3Q1EQ52_9TELE</name>
<dbReference type="GO" id="GO:0005615">
    <property type="term" value="C:extracellular space"/>
    <property type="evidence" value="ECO:0007669"/>
    <property type="project" value="TreeGrafter"/>
</dbReference>
<dbReference type="InterPro" id="IPR051743">
    <property type="entry name" value="TAFA_chemokine-like"/>
</dbReference>